<dbReference type="GO" id="GO:0006646">
    <property type="term" value="P:phosphatidylethanolamine biosynthetic process"/>
    <property type="evidence" value="ECO:0007669"/>
    <property type="project" value="InterPro"/>
</dbReference>
<dbReference type="InterPro" id="IPR014729">
    <property type="entry name" value="Rossmann-like_a/b/a_fold"/>
</dbReference>
<dbReference type="InterPro" id="IPR004821">
    <property type="entry name" value="Cyt_trans-like"/>
</dbReference>
<keyword evidence="8" id="KW-1208">Phospholipid metabolism</keyword>
<dbReference type="SUPFAM" id="SSF52374">
    <property type="entry name" value="Nucleotidylyl transferase"/>
    <property type="match status" value="2"/>
</dbReference>
<keyword evidence="5" id="KW-0548">Nucleotidyltransferase</keyword>
<keyword evidence="7" id="KW-0594">Phospholipid biosynthesis</keyword>
<evidence type="ECO:0000256" key="11">
    <source>
        <dbReference type="ARBA" id="ARBA00031473"/>
    </source>
</evidence>
<comment type="pathway">
    <text evidence="1">Lipid metabolism.</text>
</comment>
<dbReference type="Gene3D" id="3.40.50.620">
    <property type="entry name" value="HUPs"/>
    <property type="match status" value="2"/>
</dbReference>
<comment type="caution">
    <text evidence="13">The sequence shown here is derived from an EMBL/GenBank/DDBJ whole genome shotgun (WGS) entry which is preliminary data.</text>
</comment>
<evidence type="ECO:0000259" key="12">
    <source>
        <dbReference type="Pfam" id="PF01467"/>
    </source>
</evidence>
<dbReference type="CDD" id="cd02173">
    <property type="entry name" value="ECT"/>
    <property type="match status" value="1"/>
</dbReference>
<feature type="domain" description="Cytidyltransferase-like" evidence="12">
    <location>
        <begin position="16"/>
        <end position="139"/>
    </location>
</feature>
<dbReference type="AlphaFoldDB" id="A0AAE1Z708"/>
<evidence type="ECO:0000256" key="4">
    <source>
        <dbReference type="ARBA" id="ARBA00022679"/>
    </source>
</evidence>
<dbReference type="InterPro" id="IPR041723">
    <property type="entry name" value="CCT"/>
</dbReference>
<dbReference type="EC" id="2.7.7.14" evidence="10"/>
<dbReference type="NCBIfam" id="TIGR00125">
    <property type="entry name" value="cyt_tran_rel"/>
    <property type="match status" value="2"/>
</dbReference>
<evidence type="ECO:0000313" key="13">
    <source>
        <dbReference type="EMBL" id="KAK4468766.1"/>
    </source>
</evidence>
<reference evidence="13" key="2">
    <citation type="journal article" date="2023" name="Infect Dis Poverty">
        <title>Chromosome-scale genome of the human blood fluke Schistosoma mekongi and its implications for public health.</title>
        <authorList>
            <person name="Zhou M."/>
            <person name="Xu L."/>
            <person name="Xu D."/>
            <person name="Chen W."/>
            <person name="Khan J."/>
            <person name="Hu Y."/>
            <person name="Huang H."/>
            <person name="Wei H."/>
            <person name="Zhang Y."/>
            <person name="Chusongsang P."/>
            <person name="Tanasarnprasert K."/>
            <person name="Hu X."/>
            <person name="Limpanont Y."/>
            <person name="Lv Z."/>
        </authorList>
    </citation>
    <scope>NUCLEOTIDE SEQUENCE</scope>
    <source>
        <strain evidence="13">LV_2022a</strain>
    </source>
</reference>
<evidence type="ECO:0000256" key="8">
    <source>
        <dbReference type="ARBA" id="ARBA00023264"/>
    </source>
</evidence>
<evidence type="ECO:0000256" key="5">
    <source>
        <dbReference type="ARBA" id="ARBA00022695"/>
    </source>
</evidence>
<comment type="pathway">
    <text evidence="9">Phospholipid metabolism; phosphatidylethanolamine biosynthesis; phosphatidylethanolamine from ethanolamine: step 2/3.</text>
</comment>
<keyword evidence="6" id="KW-0443">Lipid metabolism</keyword>
<proteinExistence type="inferred from homology"/>
<dbReference type="CDD" id="cd02174">
    <property type="entry name" value="CCT"/>
    <property type="match status" value="1"/>
</dbReference>
<dbReference type="Pfam" id="PF01467">
    <property type="entry name" value="CTP_transf_like"/>
    <property type="match status" value="2"/>
</dbReference>
<dbReference type="Proteomes" id="UP001292079">
    <property type="component" value="Unassembled WGS sequence"/>
</dbReference>
<keyword evidence="14" id="KW-1185">Reference proteome</keyword>
<dbReference type="PANTHER" id="PTHR45780">
    <property type="entry name" value="ETHANOLAMINE-PHOSPHATE CYTIDYLYLTRANSFERASE"/>
    <property type="match status" value="1"/>
</dbReference>
<dbReference type="InterPro" id="IPR044608">
    <property type="entry name" value="Ect1/PCYT2"/>
</dbReference>
<dbReference type="PANTHER" id="PTHR45780:SF2">
    <property type="entry name" value="ETHANOLAMINE-PHOSPHATE CYTIDYLYLTRANSFERASE"/>
    <property type="match status" value="1"/>
</dbReference>
<accession>A0AAE1Z708</accession>
<name>A0AAE1Z708_SCHME</name>
<dbReference type="EMBL" id="JALJAT010000006">
    <property type="protein sequence ID" value="KAK4468766.1"/>
    <property type="molecule type" value="Genomic_DNA"/>
</dbReference>
<evidence type="ECO:0000256" key="3">
    <source>
        <dbReference type="ARBA" id="ARBA00022516"/>
    </source>
</evidence>
<gene>
    <name evidence="13" type="ORF">MN116_007939</name>
</gene>
<evidence type="ECO:0000256" key="2">
    <source>
        <dbReference type="ARBA" id="ARBA00010101"/>
    </source>
</evidence>
<keyword evidence="3" id="KW-0444">Lipid biosynthesis</keyword>
<evidence type="ECO:0000313" key="14">
    <source>
        <dbReference type="Proteomes" id="UP001292079"/>
    </source>
</evidence>
<reference evidence="13" key="1">
    <citation type="submission" date="2022-04" db="EMBL/GenBank/DDBJ databases">
        <authorList>
            <person name="Xu L."/>
            <person name="Lv Z."/>
        </authorList>
    </citation>
    <scope>NUCLEOTIDE SEQUENCE</scope>
    <source>
        <strain evidence="13">LV_2022a</strain>
    </source>
</reference>
<evidence type="ECO:0000256" key="6">
    <source>
        <dbReference type="ARBA" id="ARBA00023098"/>
    </source>
</evidence>
<sequence>MHSQSSNNKKPIRVWVDGCFDLVHFGHANALRQAKSLGDQLIVGIHSDKEITKHKGSPVFHEQERYRLIRAMKWVDEVVEDAPYFTYIKTLEKHSCDFCVHGDDLVVSNDGSDPYGEVKAANRYKEVKRTEGISTTALVSRMLKRIQQLQDQGTYASQLSSSTEHSIRRTQSLDSVLKNKDKFIHPCKTNETLSPIYPSLNSNHTKDNVTDSISVSIWSTGGMTYMPNILRISQFCSGQFREPGSSDIVVYIPGTFDLFHIGHLSFLEECLKLGNYLLVGLHSDKTSSFENGQIGSILTLQERLLSVLACRYVSNVIIDAPYVIPASLLDHFKVNYVAIGWDKKLTPTLEGLDPMKICKERGILRRIDSGCNVTTSIVISRIMKNRCLYEERNMKKVNKEIQLANNSKQHTNN</sequence>
<evidence type="ECO:0000256" key="7">
    <source>
        <dbReference type="ARBA" id="ARBA00023209"/>
    </source>
</evidence>
<evidence type="ECO:0000256" key="9">
    <source>
        <dbReference type="ARBA" id="ARBA00024191"/>
    </source>
</evidence>
<keyword evidence="4" id="KW-0808">Transferase</keyword>
<comment type="similarity">
    <text evidence="2">Belongs to the cytidylyltransferase family.</text>
</comment>
<organism evidence="13 14">
    <name type="scientific">Schistosoma mekongi</name>
    <name type="common">Parasitic worm</name>
    <dbReference type="NCBI Taxonomy" id="38744"/>
    <lineage>
        <taxon>Eukaryota</taxon>
        <taxon>Metazoa</taxon>
        <taxon>Spiralia</taxon>
        <taxon>Lophotrochozoa</taxon>
        <taxon>Platyhelminthes</taxon>
        <taxon>Trematoda</taxon>
        <taxon>Digenea</taxon>
        <taxon>Strigeidida</taxon>
        <taxon>Schistosomatoidea</taxon>
        <taxon>Schistosomatidae</taxon>
        <taxon>Schistosoma</taxon>
    </lineage>
</organism>
<evidence type="ECO:0000256" key="1">
    <source>
        <dbReference type="ARBA" id="ARBA00005189"/>
    </source>
</evidence>
<dbReference type="GO" id="GO:0004306">
    <property type="term" value="F:ethanolamine-phosphate cytidylyltransferase activity"/>
    <property type="evidence" value="ECO:0007669"/>
    <property type="project" value="UniProtKB-EC"/>
</dbReference>
<evidence type="ECO:0000256" key="10">
    <source>
        <dbReference type="ARBA" id="ARBA00024221"/>
    </source>
</evidence>
<feature type="domain" description="Cytidyltransferase-like" evidence="12">
    <location>
        <begin position="251"/>
        <end position="345"/>
    </location>
</feature>
<dbReference type="GO" id="GO:0005737">
    <property type="term" value="C:cytoplasm"/>
    <property type="evidence" value="ECO:0007669"/>
    <property type="project" value="TreeGrafter"/>
</dbReference>
<protein>
    <recommendedName>
        <fullName evidence="10">ethanolamine-phosphate cytidylyltransferase</fullName>
        <ecNumber evidence="10">2.7.7.14</ecNumber>
    </recommendedName>
    <alternativeName>
        <fullName evidence="11">CTP:phosphoethanolamine cytidylyltransferase</fullName>
    </alternativeName>
</protein>